<dbReference type="AlphaFoldDB" id="A0A8H7SLU3"/>
<feature type="compositionally biased region" description="Pro residues" evidence="1">
    <location>
        <begin position="14"/>
        <end position="24"/>
    </location>
</feature>
<organism evidence="2 3">
    <name type="scientific">Thamnidium elegans</name>
    <dbReference type="NCBI Taxonomy" id="101142"/>
    <lineage>
        <taxon>Eukaryota</taxon>
        <taxon>Fungi</taxon>
        <taxon>Fungi incertae sedis</taxon>
        <taxon>Mucoromycota</taxon>
        <taxon>Mucoromycotina</taxon>
        <taxon>Mucoromycetes</taxon>
        <taxon>Mucorales</taxon>
        <taxon>Mucorineae</taxon>
        <taxon>Mucoraceae</taxon>
        <taxon>Thamnidium</taxon>
    </lineage>
</organism>
<comment type="caution">
    <text evidence="2">The sequence shown here is derived from an EMBL/GenBank/DDBJ whole genome shotgun (WGS) entry which is preliminary data.</text>
</comment>
<accession>A0A8H7SLU3</accession>
<feature type="region of interest" description="Disordered" evidence="1">
    <location>
        <begin position="1"/>
        <end position="31"/>
    </location>
</feature>
<protein>
    <submittedName>
        <fullName evidence="2">Uncharacterized protein</fullName>
    </submittedName>
</protein>
<proteinExistence type="predicted"/>
<dbReference type="Proteomes" id="UP000613177">
    <property type="component" value="Unassembled WGS sequence"/>
</dbReference>
<sequence>MPRRSPPRNARPVTPAPVDEPAPPPDDDLTQGLYKLFRQGMAIDPDRFAEGLIQALGMAGFYGNNRDSRLYYNHMYEIRFTDGQLQD</sequence>
<keyword evidence="3" id="KW-1185">Reference proteome</keyword>
<evidence type="ECO:0000313" key="3">
    <source>
        <dbReference type="Proteomes" id="UP000613177"/>
    </source>
</evidence>
<gene>
    <name evidence="2" type="ORF">INT48_003725</name>
</gene>
<evidence type="ECO:0000256" key="1">
    <source>
        <dbReference type="SAM" id="MobiDB-lite"/>
    </source>
</evidence>
<dbReference type="EMBL" id="JAEPRE010000187">
    <property type="protein sequence ID" value="KAG2230718.1"/>
    <property type="molecule type" value="Genomic_DNA"/>
</dbReference>
<evidence type="ECO:0000313" key="2">
    <source>
        <dbReference type="EMBL" id="KAG2230718.1"/>
    </source>
</evidence>
<reference evidence="2" key="1">
    <citation type="submission" date="2021-01" db="EMBL/GenBank/DDBJ databases">
        <title>Metabolic potential, ecology and presence of endohyphal bacteria is reflected in genomic diversity of Mucoromycotina.</title>
        <authorList>
            <person name="Muszewska A."/>
            <person name="Okrasinska A."/>
            <person name="Steczkiewicz K."/>
            <person name="Drgas O."/>
            <person name="Orlowska M."/>
            <person name="Perlinska-Lenart U."/>
            <person name="Aleksandrzak-Piekarczyk T."/>
            <person name="Szatraj K."/>
            <person name="Zielenkiewicz U."/>
            <person name="Pilsyk S."/>
            <person name="Malc E."/>
            <person name="Mieczkowski P."/>
            <person name="Kruszewska J.S."/>
            <person name="Biernat P."/>
            <person name="Pawlowska J."/>
        </authorList>
    </citation>
    <scope>NUCLEOTIDE SEQUENCE</scope>
    <source>
        <strain evidence="2">WA0000018081</strain>
    </source>
</reference>
<name>A0A8H7SLU3_9FUNG</name>